<dbReference type="OMA" id="NILCWPL"/>
<dbReference type="GO" id="GO:0008270">
    <property type="term" value="F:zinc ion binding"/>
    <property type="evidence" value="ECO:0007669"/>
    <property type="project" value="InterPro"/>
</dbReference>
<dbReference type="GO" id="GO:0000976">
    <property type="term" value="F:transcription cis-regulatory region binding"/>
    <property type="evidence" value="ECO:0007669"/>
    <property type="project" value="TreeGrafter"/>
</dbReference>
<reference evidence="8 9" key="1">
    <citation type="submission" date="2018-02" db="EMBL/GenBank/DDBJ databases">
        <title>The genomes of Aspergillus section Nigri reveals drivers in fungal speciation.</title>
        <authorList>
            <consortium name="DOE Joint Genome Institute"/>
            <person name="Vesth T.C."/>
            <person name="Nybo J."/>
            <person name="Theobald S."/>
            <person name="Brandl J."/>
            <person name="Frisvad J.C."/>
            <person name="Nielsen K.F."/>
            <person name="Lyhne E.K."/>
            <person name="Kogle M.E."/>
            <person name="Kuo A."/>
            <person name="Riley R."/>
            <person name="Clum A."/>
            <person name="Nolan M."/>
            <person name="Lipzen A."/>
            <person name="Salamov A."/>
            <person name="Henrissat B."/>
            <person name="Wiebenga A."/>
            <person name="De vries R.P."/>
            <person name="Grigoriev I.V."/>
            <person name="Mortensen U.H."/>
            <person name="Andersen M.R."/>
            <person name="Baker S.E."/>
        </authorList>
    </citation>
    <scope>NUCLEOTIDE SEQUENCE [LARGE SCALE GENOMIC DNA]</scope>
    <source>
        <strain evidence="8 9">CBS 115571</strain>
    </source>
</reference>
<sequence length="489" mass="54512">MESDTLPLQRKKRQYQRSTTGCIMCRTRKKKCDELHPICTGCQRNGLICEWPSAERPQRKPRRSQHHHLSQIGYALPPHIEAMITVFAVPNADMASRLLSHFTDYSPRWLSTRTGRRRSEFLNHLIPAAMDSPLILKCMLTVSAADLIKYDPSNVGLKGAAVEYYGQALASLREAIADEERSGSSPSVADYTLLAVLLICLHEIQNFTSVHRLLPHLNAAAALFSHKLDATTAPPNSQLRQLLSDLFSYFFALTTFTHGPHLALHRGSSILETYLTTTPPSPNNPNKDPSPGTGAILGTAQQIFLIIFRASHLIQLAKQTRTPLTAAMKTKLTAMERQLHALQNRTLPPFNQGYADVEEQGDAIMSELYRLACILYLKRTIDPAVGIKNHAIQAIVTDFIRLLELLPPHHPVNCILCWPLVVAGLCTTLHAHQRVITTRLGQIYGVWTSDLVTMSMKLLWRVQAGGDELRSANVGGYGMHDLEFAMVLL</sequence>
<protein>
    <recommendedName>
        <fullName evidence="7">Zn(2)-C6 fungal-type domain-containing protein</fullName>
    </recommendedName>
</protein>
<evidence type="ECO:0000313" key="9">
    <source>
        <dbReference type="Proteomes" id="UP000249829"/>
    </source>
</evidence>
<keyword evidence="2" id="KW-0805">Transcription regulation</keyword>
<evidence type="ECO:0000313" key="8">
    <source>
        <dbReference type="EMBL" id="PYI24131.1"/>
    </source>
</evidence>
<dbReference type="GO" id="GO:0045944">
    <property type="term" value="P:positive regulation of transcription by RNA polymerase II"/>
    <property type="evidence" value="ECO:0007669"/>
    <property type="project" value="TreeGrafter"/>
</dbReference>
<dbReference type="InterPro" id="IPR036864">
    <property type="entry name" value="Zn2-C6_fun-type_DNA-bd_sf"/>
</dbReference>
<dbReference type="Proteomes" id="UP000249829">
    <property type="component" value="Unassembled WGS sequence"/>
</dbReference>
<dbReference type="InterPro" id="IPR021858">
    <property type="entry name" value="Fun_TF"/>
</dbReference>
<dbReference type="PANTHER" id="PTHR37534:SF16">
    <property type="entry name" value="ZN(II)2CYS6 TRANSCRIPTION FACTOR (EUROFUNG)-RELATED"/>
    <property type="match status" value="1"/>
</dbReference>
<organism evidence="8 9">
    <name type="scientific">Aspergillus violaceofuscus (strain CBS 115571)</name>
    <dbReference type="NCBI Taxonomy" id="1450538"/>
    <lineage>
        <taxon>Eukaryota</taxon>
        <taxon>Fungi</taxon>
        <taxon>Dikarya</taxon>
        <taxon>Ascomycota</taxon>
        <taxon>Pezizomycotina</taxon>
        <taxon>Eurotiomycetes</taxon>
        <taxon>Eurotiomycetidae</taxon>
        <taxon>Eurotiales</taxon>
        <taxon>Aspergillaceae</taxon>
        <taxon>Aspergillus</taxon>
    </lineage>
</organism>
<dbReference type="PROSITE" id="PS50048">
    <property type="entry name" value="ZN2_CY6_FUNGAL_2"/>
    <property type="match status" value="1"/>
</dbReference>
<dbReference type="InterPro" id="IPR001138">
    <property type="entry name" value="Zn2Cys6_DnaBD"/>
</dbReference>
<dbReference type="CDD" id="cd00067">
    <property type="entry name" value="GAL4"/>
    <property type="match status" value="1"/>
</dbReference>
<evidence type="ECO:0000256" key="3">
    <source>
        <dbReference type="ARBA" id="ARBA00023125"/>
    </source>
</evidence>
<keyword evidence="5" id="KW-0539">Nucleus</keyword>
<dbReference type="Gene3D" id="4.10.240.10">
    <property type="entry name" value="Zn(2)-C6 fungal-type DNA-binding domain"/>
    <property type="match status" value="1"/>
</dbReference>
<dbReference type="AlphaFoldDB" id="A0A2V5HK79"/>
<evidence type="ECO:0000256" key="6">
    <source>
        <dbReference type="SAM" id="MobiDB-lite"/>
    </source>
</evidence>
<evidence type="ECO:0000256" key="2">
    <source>
        <dbReference type="ARBA" id="ARBA00023015"/>
    </source>
</evidence>
<feature type="region of interest" description="Disordered" evidence="6">
    <location>
        <begin position="274"/>
        <end position="293"/>
    </location>
</feature>
<dbReference type="SUPFAM" id="SSF57701">
    <property type="entry name" value="Zn2/Cys6 DNA-binding domain"/>
    <property type="match status" value="1"/>
</dbReference>
<gene>
    <name evidence="8" type="ORF">BO99DRAFT_458029</name>
</gene>
<evidence type="ECO:0000256" key="1">
    <source>
        <dbReference type="ARBA" id="ARBA00004123"/>
    </source>
</evidence>
<dbReference type="Pfam" id="PF11951">
    <property type="entry name" value="Fungal_trans_2"/>
    <property type="match status" value="1"/>
</dbReference>
<dbReference type="GO" id="GO:0000981">
    <property type="term" value="F:DNA-binding transcription factor activity, RNA polymerase II-specific"/>
    <property type="evidence" value="ECO:0007669"/>
    <property type="project" value="InterPro"/>
</dbReference>
<dbReference type="SMART" id="SM00066">
    <property type="entry name" value="GAL4"/>
    <property type="match status" value="1"/>
</dbReference>
<evidence type="ECO:0000256" key="5">
    <source>
        <dbReference type="ARBA" id="ARBA00023242"/>
    </source>
</evidence>
<dbReference type="PROSITE" id="PS00463">
    <property type="entry name" value="ZN2_CY6_FUNGAL_1"/>
    <property type="match status" value="1"/>
</dbReference>
<keyword evidence="9" id="KW-1185">Reference proteome</keyword>
<proteinExistence type="predicted"/>
<dbReference type="Pfam" id="PF00172">
    <property type="entry name" value="Zn_clus"/>
    <property type="match status" value="1"/>
</dbReference>
<dbReference type="EMBL" id="KZ825103">
    <property type="protein sequence ID" value="PYI24131.1"/>
    <property type="molecule type" value="Genomic_DNA"/>
</dbReference>
<keyword evidence="3" id="KW-0238">DNA-binding</keyword>
<feature type="domain" description="Zn(2)-C6 fungal-type" evidence="7">
    <location>
        <begin position="21"/>
        <end position="51"/>
    </location>
</feature>
<accession>A0A2V5HK79</accession>
<keyword evidence="4" id="KW-0804">Transcription</keyword>
<evidence type="ECO:0000256" key="4">
    <source>
        <dbReference type="ARBA" id="ARBA00023163"/>
    </source>
</evidence>
<evidence type="ECO:0000259" key="7">
    <source>
        <dbReference type="PROSITE" id="PS50048"/>
    </source>
</evidence>
<dbReference type="PANTHER" id="PTHR37534">
    <property type="entry name" value="TRANSCRIPTIONAL ACTIVATOR PROTEIN UGA3"/>
    <property type="match status" value="1"/>
</dbReference>
<comment type="subcellular location">
    <subcellularLocation>
        <location evidence="1">Nucleus</location>
    </subcellularLocation>
</comment>
<name>A0A2V5HK79_ASPV1</name>
<dbReference type="GO" id="GO:0005634">
    <property type="term" value="C:nucleus"/>
    <property type="evidence" value="ECO:0007669"/>
    <property type="project" value="UniProtKB-SubCell"/>
</dbReference>